<keyword evidence="4" id="KW-0804">Transcription</keyword>
<name>A0A7W9QGJ2_9ACTN</name>
<dbReference type="PROSITE" id="PS50931">
    <property type="entry name" value="HTH_LYSR"/>
    <property type="match status" value="1"/>
</dbReference>
<evidence type="ECO:0000256" key="1">
    <source>
        <dbReference type="ARBA" id="ARBA00009437"/>
    </source>
</evidence>
<evidence type="ECO:0000256" key="3">
    <source>
        <dbReference type="ARBA" id="ARBA00023125"/>
    </source>
</evidence>
<evidence type="ECO:0000259" key="5">
    <source>
        <dbReference type="PROSITE" id="PS50931"/>
    </source>
</evidence>
<sequence length="322" mass="35249">MELEVRHLRAIAAIGTTGSLTLAARQLGMSQPALSKLLQRIERSVGDMLFVRTKNGSIPTPLGADILAEAHSVLRGMTGIRERAQAWGARGGPRDPLKIGGYCGYPQVALARRLRELPWCSEVLLHEDLDAQTAVDGLAVGVTDLAMVSVPPATRLVVPDAVNSVTAQASEPVFIALAPDHPLAEEDSVPLARLAAYPWVDEPPGHTVWTSYVRRVCHQAAVSLGQQHSTVSPFTALELIADQRSIFPTFCTSSDRPGHLVIRALAGDPLRLELRLFYRRNSTVHRHIEEVLQHTQHVYDARLGCSRAYDAWWLGRRHSLAG</sequence>
<evidence type="ECO:0000256" key="2">
    <source>
        <dbReference type="ARBA" id="ARBA00023015"/>
    </source>
</evidence>
<reference evidence="6 7" key="1">
    <citation type="submission" date="2020-08" db="EMBL/GenBank/DDBJ databases">
        <title>Genomic Encyclopedia of Type Strains, Phase III (KMG-III): the genomes of soil and plant-associated and newly described type strains.</title>
        <authorList>
            <person name="Whitman W."/>
        </authorList>
    </citation>
    <scope>NUCLEOTIDE SEQUENCE [LARGE SCALE GENOMIC DNA]</scope>
    <source>
        <strain evidence="6 7">CECT 8305</strain>
    </source>
</reference>
<dbReference type="Proteomes" id="UP000588098">
    <property type="component" value="Unassembled WGS sequence"/>
</dbReference>
<dbReference type="CDD" id="cd05466">
    <property type="entry name" value="PBP2_LTTR_substrate"/>
    <property type="match status" value="1"/>
</dbReference>
<dbReference type="EMBL" id="JACHJL010000029">
    <property type="protein sequence ID" value="MBB5939866.1"/>
    <property type="molecule type" value="Genomic_DNA"/>
</dbReference>
<accession>A0A7W9QGJ2</accession>
<organism evidence="6 7">
    <name type="scientific">Streptomyces zagrosensis</name>
    <dbReference type="NCBI Taxonomy" id="1042984"/>
    <lineage>
        <taxon>Bacteria</taxon>
        <taxon>Bacillati</taxon>
        <taxon>Actinomycetota</taxon>
        <taxon>Actinomycetes</taxon>
        <taxon>Kitasatosporales</taxon>
        <taxon>Streptomycetaceae</taxon>
        <taxon>Streptomyces</taxon>
    </lineage>
</organism>
<dbReference type="Pfam" id="PF00126">
    <property type="entry name" value="HTH_1"/>
    <property type="match status" value="1"/>
</dbReference>
<dbReference type="SUPFAM" id="SSF53850">
    <property type="entry name" value="Periplasmic binding protein-like II"/>
    <property type="match status" value="1"/>
</dbReference>
<evidence type="ECO:0000256" key="4">
    <source>
        <dbReference type="ARBA" id="ARBA00023163"/>
    </source>
</evidence>
<keyword evidence="7" id="KW-1185">Reference proteome</keyword>
<dbReference type="RefSeq" id="WP_184579548.1">
    <property type="nucleotide sequence ID" value="NZ_JACHJL010000029.1"/>
</dbReference>
<dbReference type="Gene3D" id="1.10.10.10">
    <property type="entry name" value="Winged helix-like DNA-binding domain superfamily/Winged helix DNA-binding domain"/>
    <property type="match status" value="1"/>
</dbReference>
<dbReference type="GO" id="GO:0003700">
    <property type="term" value="F:DNA-binding transcription factor activity"/>
    <property type="evidence" value="ECO:0007669"/>
    <property type="project" value="InterPro"/>
</dbReference>
<gene>
    <name evidence="6" type="ORF">FHS42_006964</name>
</gene>
<dbReference type="SUPFAM" id="SSF46785">
    <property type="entry name" value="Winged helix' DNA-binding domain"/>
    <property type="match status" value="1"/>
</dbReference>
<dbReference type="InterPro" id="IPR005119">
    <property type="entry name" value="LysR_subst-bd"/>
</dbReference>
<evidence type="ECO:0000313" key="6">
    <source>
        <dbReference type="EMBL" id="MBB5939866.1"/>
    </source>
</evidence>
<protein>
    <submittedName>
        <fullName evidence="6">DNA-binding transcriptional LysR family regulator</fullName>
    </submittedName>
</protein>
<keyword evidence="2" id="KW-0805">Transcription regulation</keyword>
<dbReference type="AlphaFoldDB" id="A0A7W9QGJ2"/>
<comment type="similarity">
    <text evidence="1">Belongs to the LysR transcriptional regulatory family.</text>
</comment>
<dbReference type="PANTHER" id="PTHR30346:SF30">
    <property type="entry name" value="SMALL NEUTRAL PROTEASE REGULATORY PROTEIN"/>
    <property type="match status" value="1"/>
</dbReference>
<keyword evidence="3 6" id="KW-0238">DNA-binding</keyword>
<dbReference type="PRINTS" id="PR00039">
    <property type="entry name" value="HTHLYSR"/>
</dbReference>
<dbReference type="GO" id="GO:0003677">
    <property type="term" value="F:DNA binding"/>
    <property type="evidence" value="ECO:0007669"/>
    <property type="project" value="UniProtKB-KW"/>
</dbReference>
<dbReference type="GO" id="GO:0032993">
    <property type="term" value="C:protein-DNA complex"/>
    <property type="evidence" value="ECO:0007669"/>
    <property type="project" value="TreeGrafter"/>
</dbReference>
<dbReference type="Pfam" id="PF03466">
    <property type="entry name" value="LysR_substrate"/>
    <property type="match status" value="1"/>
</dbReference>
<dbReference type="InterPro" id="IPR036390">
    <property type="entry name" value="WH_DNA-bd_sf"/>
</dbReference>
<feature type="domain" description="HTH lysR-type" evidence="5">
    <location>
        <begin position="1"/>
        <end position="60"/>
    </location>
</feature>
<dbReference type="Gene3D" id="3.40.190.10">
    <property type="entry name" value="Periplasmic binding protein-like II"/>
    <property type="match status" value="2"/>
</dbReference>
<dbReference type="InterPro" id="IPR000847">
    <property type="entry name" value="LysR_HTH_N"/>
</dbReference>
<dbReference type="PANTHER" id="PTHR30346">
    <property type="entry name" value="TRANSCRIPTIONAL DUAL REGULATOR HCAR-RELATED"/>
    <property type="match status" value="1"/>
</dbReference>
<evidence type="ECO:0000313" key="7">
    <source>
        <dbReference type="Proteomes" id="UP000588098"/>
    </source>
</evidence>
<proteinExistence type="inferred from homology"/>
<comment type="caution">
    <text evidence="6">The sequence shown here is derived from an EMBL/GenBank/DDBJ whole genome shotgun (WGS) entry which is preliminary data.</text>
</comment>
<dbReference type="InterPro" id="IPR036388">
    <property type="entry name" value="WH-like_DNA-bd_sf"/>
</dbReference>